<keyword evidence="1" id="KW-0614">Plasmid</keyword>
<protein>
    <recommendedName>
        <fullName evidence="3">Gluconate 2-dehydrogenase gamma chain</fullName>
    </recommendedName>
</protein>
<keyword evidence="2" id="KW-1185">Reference proteome</keyword>
<dbReference type="EMBL" id="CP000874">
    <property type="protein sequence ID" value="ACP21578.1"/>
    <property type="molecule type" value="Genomic_DNA"/>
</dbReference>
<dbReference type="InterPro" id="IPR027056">
    <property type="entry name" value="Gluconate_2DH_su3"/>
</dbReference>
<organism evidence="1 2">
    <name type="scientific">Sinorhizobium fredii (strain NBRC 101917 / NGR234)</name>
    <dbReference type="NCBI Taxonomy" id="394"/>
    <lineage>
        <taxon>Bacteria</taxon>
        <taxon>Pseudomonadati</taxon>
        <taxon>Pseudomonadota</taxon>
        <taxon>Alphaproteobacteria</taxon>
        <taxon>Hyphomicrobiales</taxon>
        <taxon>Rhizobiaceae</taxon>
        <taxon>Sinorhizobium/Ensifer group</taxon>
        <taxon>Sinorhizobium</taxon>
    </lineage>
</organism>
<evidence type="ECO:0008006" key="3">
    <source>
        <dbReference type="Google" id="ProtNLM"/>
    </source>
</evidence>
<geneLocation type="plasmid" evidence="2">
    <name>sym pNGR234b</name>
</geneLocation>
<reference evidence="1 2" key="2">
    <citation type="journal article" date="2009" name="Appl. Environ. Microbiol.">
        <title>Rhizobium sp. strain NGR234 possesses a remarkable number of secretion systems.</title>
        <authorList>
            <person name="Schmeisser C."/>
            <person name="Liesegang H."/>
            <person name="Krysciak D."/>
            <person name="Bakkou N."/>
            <person name="Le Quere A."/>
            <person name="Wollherr A."/>
            <person name="Heinemeyer I."/>
            <person name="Morgenstern B."/>
            <person name="Pommerening-Roeser A."/>
            <person name="Flores M."/>
            <person name="Palacios R."/>
            <person name="Brenner S."/>
            <person name="Gottschalk G."/>
            <person name="Schmitz R.A."/>
            <person name="Broughton W.J."/>
            <person name="Perret X."/>
            <person name="Strittmatter A.W."/>
            <person name="Streit W.R."/>
        </authorList>
    </citation>
    <scope>NUCLEOTIDE SEQUENCE [LARGE SCALE GENOMIC DNA]</scope>
    <source>
        <strain evidence="2">NBRC 101917 / NGR234</strain>
    </source>
</reference>
<dbReference type="Proteomes" id="UP000001054">
    <property type="component" value="Plasmid pNGR234b"/>
</dbReference>
<name>C3KN05_SINFN</name>
<dbReference type="HOGENOM" id="CLU_065508_0_0_5"/>
<sequence>MASRAEWQRITRSVTGGPENRLFFTAHEWATIEAATARIYPTDETPGAREAMAVRFIDRYLSGLDYIFASADGDAFLQISGKDRDAWRIRIEKLQRRYRDGIRRLDDVALTEFKTEFRHLDAAQQDRALEILSGSPKPTRIQVAEEGEAHVQNISDDDLDFFAALTLHTRQGTFCDPVYGGNAGRVGWDAIGFPGPPTLASTQDCSYGHADKFLTDFDWEDLIPHLKNRVR</sequence>
<gene>
    <name evidence="1" type="ordered locus">NGR_b01110</name>
</gene>
<evidence type="ECO:0000313" key="1">
    <source>
        <dbReference type="EMBL" id="ACP21578.1"/>
    </source>
</evidence>
<evidence type="ECO:0000313" key="2">
    <source>
        <dbReference type="Proteomes" id="UP000001054"/>
    </source>
</evidence>
<dbReference type="OrthoDB" id="8400810at2"/>
<dbReference type="RefSeq" id="WP_012706180.1">
    <property type="nucleotide sequence ID" value="NC_012586.1"/>
</dbReference>
<dbReference type="Pfam" id="PF13618">
    <property type="entry name" value="Gluconate_2-dh3"/>
    <property type="match status" value="1"/>
</dbReference>
<reference evidence="2" key="1">
    <citation type="journal article" date="2004" name="J. Bacteriol.">
        <title>An evolutionary hot spot: the pNGR234b replicon of Rhizobium sp. strain NGR234.</title>
        <authorList>
            <person name="Streit W.R."/>
            <person name="Schmitz R.A."/>
            <person name="Perret X."/>
            <person name="Staehelin C."/>
            <person name="Deakin W.J."/>
            <person name="Raasch C."/>
            <person name="Liesegang H."/>
            <person name="Broughton W.J."/>
        </authorList>
    </citation>
    <scope>NUCLEOTIDE SEQUENCE [LARGE SCALE GENOMIC DNA]</scope>
    <source>
        <strain evidence="2">NBRC 101917 / NGR234</strain>
    </source>
</reference>
<accession>C3KN05</accession>
<dbReference type="PATRIC" id="fig|394.7.peg.559"/>
<dbReference type="AlphaFoldDB" id="C3KN05"/>
<dbReference type="KEGG" id="rhi:NGR_b01110"/>
<proteinExistence type="predicted"/>